<dbReference type="Gene3D" id="6.10.250.390">
    <property type="match status" value="1"/>
</dbReference>
<evidence type="ECO:0000313" key="31">
    <source>
        <dbReference type="EMBL" id="AJG43464.1"/>
    </source>
</evidence>
<accession>A0A0B5KRU9</accession>
<dbReference type="Gene3D" id="1.20.5.760">
    <property type="entry name" value="Single helix bin"/>
    <property type="match status" value="1"/>
</dbReference>
<keyword evidence="15" id="KW-0688">Ribosomal frameshifting</keyword>
<keyword evidence="11" id="KW-1198">Viral budding</keyword>
<dbReference type="GO" id="GO:0003723">
    <property type="term" value="F:RNA binding"/>
    <property type="evidence" value="ECO:0007669"/>
    <property type="project" value="UniProtKB-KW"/>
</dbReference>
<keyword evidence="12" id="KW-0519">Myristate</keyword>
<evidence type="ECO:0000256" key="11">
    <source>
        <dbReference type="ARBA" id="ARBA00022637"/>
    </source>
</evidence>
<keyword evidence="4" id="KW-1187">Viral budding via the host ESCRT complexes</keyword>
<keyword evidence="10" id="KW-1188">Viral release from host cell</keyword>
<dbReference type="GO" id="GO:0042025">
    <property type="term" value="C:host cell nucleus"/>
    <property type="evidence" value="ECO:0007669"/>
    <property type="project" value="UniProtKB-SubCell"/>
</dbReference>
<evidence type="ECO:0000256" key="22">
    <source>
        <dbReference type="ARBA" id="ARBA00023086"/>
    </source>
</evidence>
<evidence type="ECO:0000256" key="3">
    <source>
        <dbReference type="ARBA" id="ARBA00008364"/>
    </source>
</evidence>
<evidence type="ECO:0000256" key="18">
    <source>
        <dbReference type="ARBA" id="ARBA00022844"/>
    </source>
</evidence>
<dbReference type="GO" id="GO:0019013">
    <property type="term" value="C:viral nucleocapsid"/>
    <property type="evidence" value="ECO:0007669"/>
    <property type="project" value="UniProtKB-KW"/>
</dbReference>
<keyword evidence="6" id="KW-0597">Phosphoprotein</keyword>
<proteinExistence type="inferred from homology"/>
<dbReference type="GO" id="GO:0005198">
    <property type="term" value="F:structural molecule activity"/>
    <property type="evidence" value="ECO:0007669"/>
    <property type="project" value="InterPro"/>
</dbReference>
<keyword evidence="5" id="KW-1032">Host cell membrane</keyword>
<evidence type="ECO:0000256" key="20">
    <source>
        <dbReference type="ARBA" id="ARBA00022884"/>
    </source>
</evidence>
<sequence>MGARASVLRGENLDKWERIRLRPGGKKTYRLKHIVWASRELERFALNPGLLETSEGCKQIMTQLQPALKTGTEELKSLFNTVAVLFCVHKKINVQDTREALDKVEEEQNKSQQKTQQEKADKGVSQNYPIVQNLQGQMVHQAISPRTLNAWVKVIEEKGFNPEVIPMFTALSEGATPQDLNTMLNTVGGHQAAMQMLKDTINEEAAEWDRLHPVHAGPVAPGQMREPRGSDIAGTTSTLQEQVAWMTANPAIPVGDIYKRWIILGLNKIVRMYSPVSILDIKQGPKEPFRDYVDRFFKTLRAEQATQDVKNWMTETLLVQNANPDCKTILRALGPGASLEEMMTACQGVGGPGHKARVLAEAMSQVNNANIMMQRGNFKGPKRIIKCFNCGKEGHIAKNCRAPRKKGCWKCGREGHQMKDCTERQANFLGKIWPSLNKGRPGNFLQNRPEPSAPPAESFKFEETTPTPKQEQKDREPLTSLKSLFGSDPLSQ</sequence>
<dbReference type="EMBL" id="KM192833">
    <property type="protein sequence ID" value="AJG43464.1"/>
    <property type="molecule type" value="Genomic_DNA"/>
</dbReference>
<dbReference type="PROSITE" id="PS50158">
    <property type="entry name" value="ZF_CCHC"/>
    <property type="match status" value="2"/>
</dbReference>
<evidence type="ECO:0000256" key="15">
    <source>
        <dbReference type="ARBA" id="ARBA00022758"/>
    </source>
</evidence>
<organism evidence="31">
    <name type="scientific">Human immunodeficiency virus type 1</name>
    <name type="common">HIV-1</name>
    <dbReference type="NCBI Taxonomy" id="11676"/>
    <lineage>
        <taxon>Viruses</taxon>
        <taxon>Riboviria</taxon>
        <taxon>Pararnavirae</taxon>
        <taxon>Artverviricota</taxon>
        <taxon>Revtraviricetes</taxon>
        <taxon>Ortervirales</taxon>
        <taxon>Retroviridae</taxon>
        <taxon>Orthoretrovirinae</taxon>
        <taxon>Lentivirus</taxon>
        <taxon>Lentivirus humimdef1</taxon>
    </lineage>
</organism>
<keyword evidence="23" id="KW-0472">Membrane</keyword>
<dbReference type="InterPro" id="IPR014817">
    <property type="entry name" value="Gag_p6"/>
</dbReference>
<evidence type="ECO:0000256" key="10">
    <source>
        <dbReference type="ARBA" id="ARBA00022612"/>
    </source>
</evidence>
<evidence type="ECO:0000256" key="9">
    <source>
        <dbReference type="ARBA" id="ARBA00022581"/>
    </source>
</evidence>
<evidence type="ECO:0000256" key="25">
    <source>
        <dbReference type="ARBA" id="ARBA00023288"/>
    </source>
</evidence>
<dbReference type="SUPFAM" id="SSF47943">
    <property type="entry name" value="Retrovirus capsid protein, N-terminal core domain"/>
    <property type="match status" value="1"/>
</dbReference>
<feature type="domain" description="CCHC-type" evidence="30">
    <location>
        <begin position="408"/>
        <end position="423"/>
    </location>
</feature>
<keyword evidence="8 28" id="KW-1048">Host nucleus</keyword>
<dbReference type="Pfam" id="PF00607">
    <property type="entry name" value="Gag_p24"/>
    <property type="match status" value="1"/>
</dbReference>
<dbReference type="InterPro" id="IPR045345">
    <property type="entry name" value="Gag_p24_C"/>
</dbReference>
<keyword evidence="18 28" id="KW-0946">Virion</keyword>
<evidence type="ECO:0000256" key="28">
    <source>
        <dbReference type="RuleBase" id="RU004487"/>
    </source>
</evidence>
<dbReference type="PRINTS" id="PR00234">
    <property type="entry name" value="HIV1MATRIX"/>
</dbReference>
<dbReference type="GO" id="GO:0008270">
    <property type="term" value="F:zinc ion binding"/>
    <property type="evidence" value="ECO:0007669"/>
    <property type="project" value="UniProtKB-KW"/>
</dbReference>
<dbReference type="Gene3D" id="1.10.375.10">
    <property type="entry name" value="Human Immunodeficiency Virus Type 1 Capsid Protein"/>
    <property type="match status" value="1"/>
</dbReference>
<keyword evidence="14" id="KW-0677">Repeat</keyword>
<evidence type="ECO:0000256" key="29">
    <source>
        <dbReference type="SAM" id="MobiDB-lite"/>
    </source>
</evidence>
<name>A0A0B5KRU9_HV1</name>
<evidence type="ECO:0000256" key="12">
    <source>
        <dbReference type="ARBA" id="ARBA00022707"/>
    </source>
</evidence>
<evidence type="ECO:0000256" key="8">
    <source>
        <dbReference type="ARBA" id="ARBA00022562"/>
    </source>
</evidence>
<keyword evidence="17 28" id="KW-0862">Zinc</keyword>
<dbReference type="Pfam" id="PF00098">
    <property type="entry name" value="zf-CCHC"/>
    <property type="match status" value="2"/>
</dbReference>
<evidence type="ECO:0000256" key="14">
    <source>
        <dbReference type="ARBA" id="ARBA00022737"/>
    </source>
</evidence>
<dbReference type="InterPro" id="IPR036875">
    <property type="entry name" value="Znf_CCHC_sf"/>
</dbReference>
<keyword evidence="9 28" id="KW-0945">Host-virus interaction</keyword>
<dbReference type="SUPFAM" id="SSF47353">
    <property type="entry name" value="Retrovirus capsid dimerization domain-like"/>
    <property type="match status" value="1"/>
</dbReference>
<dbReference type="Pfam" id="PF00540">
    <property type="entry name" value="Gag_p17"/>
    <property type="match status" value="1"/>
</dbReference>
<evidence type="ECO:0000256" key="26">
    <source>
        <dbReference type="ARBA" id="ARBA00037826"/>
    </source>
</evidence>
<organismHost>
    <name type="scientific">Homo sapiens</name>
    <name type="common">Human</name>
    <dbReference type="NCBI Taxonomy" id="9606"/>
</organismHost>
<comment type="subcellular location">
    <subcellularLocation>
        <location evidence="1">Host cell membrane</location>
        <topology evidence="1">Lipid-anchor</topology>
    </subcellularLocation>
    <subcellularLocation>
        <location evidence="2">Host endosome</location>
        <location evidence="2">Host multivesicular body</location>
    </subcellularLocation>
    <subcellularLocation>
        <location evidence="26">Virion membrane</location>
        <topology evidence="26">Lipid-anchor</topology>
    </subcellularLocation>
    <subcellularLocation>
        <location evidence="28">Virion</location>
    </subcellularLocation>
    <subcellularLocation>
        <location evidence="28">Host cytoplasm</location>
    </subcellularLocation>
    <subcellularLocation>
        <location evidence="28">Host nucleus</location>
    </subcellularLocation>
</comment>
<evidence type="ECO:0000256" key="21">
    <source>
        <dbReference type="ARBA" id="ARBA00023046"/>
    </source>
</evidence>
<evidence type="ECO:0000256" key="4">
    <source>
        <dbReference type="ARBA" id="ARBA00022462"/>
    </source>
</evidence>
<dbReference type="InterPro" id="IPR000071">
    <property type="entry name" value="Lentvrl_matrix_N"/>
</dbReference>
<evidence type="ECO:0000256" key="2">
    <source>
        <dbReference type="ARBA" id="ARBA00004560"/>
    </source>
</evidence>
<dbReference type="SUPFAM" id="SSF57756">
    <property type="entry name" value="Retrovirus zinc finger-like domains"/>
    <property type="match status" value="1"/>
</dbReference>
<keyword evidence="16 27" id="KW-0863">Zinc-finger</keyword>
<keyword evidence="13 28" id="KW-0479">Metal-binding</keyword>
<dbReference type="Gene3D" id="1.10.1200.30">
    <property type="match status" value="1"/>
</dbReference>
<evidence type="ECO:0000256" key="17">
    <source>
        <dbReference type="ARBA" id="ARBA00022833"/>
    </source>
</evidence>
<dbReference type="PANTHER" id="PTHR40389">
    <property type="entry name" value="ENDOGENOUS RETROVIRUS GROUP K MEMBER 24 GAG POLYPROTEIN-RELATED"/>
    <property type="match status" value="1"/>
</dbReference>
<evidence type="ECO:0000256" key="13">
    <source>
        <dbReference type="ARBA" id="ARBA00022723"/>
    </source>
</evidence>
<dbReference type="InterPro" id="IPR001878">
    <property type="entry name" value="Znf_CCHC"/>
</dbReference>
<keyword evidence="22 28" id="KW-0543">Viral nucleoprotein</keyword>
<dbReference type="InterPro" id="IPR010999">
    <property type="entry name" value="Retrovr_matrix"/>
</dbReference>
<dbReference type="Gene3D" id="1.10.150.90">
    <property type="entry name" value="Immunodeficiency lentiviruses, gag gene matrix protein p17"/>
    <property type="match status" value="1"/>
</dbReference>
<dbReference type="GO" id="GO:0075523">
    <property type="term" value="P:viral translational frameshifting"/>
    <property type="evidence" value="ECO:0007669"/>
    <property type="project" value="UniProtKB-KW"/>
</dbReference>
<evidence type="ECO:0000256" key="16">
    <source>
        <dbReference type="ARBA" id="ARBA00022771"/>
    </source>
</evidence>
<keyword evidence="21" id="KW-1039">Host endosome</keyword>
<evidence type="ECO:0000256" key="5">
    <source>
        <dbReference type="ARBA" id="ARBA00022511"/>
    </source>
</evidence>
<keyword evidence="25" id="KW-0449">Lipoprotein</keyword>
<feature type="region of interest" description="Disordered" evidence="29">
    <location>
        <begin position="439"/>
        <end position="492"/>
    </location>
</feature>
<dbReference type="FunFam" id="4.10.60.10:FF:000001">
    <property type="entry name" value="Gag polyprotein"/>
    <property type="match status" value="1"/>
</dbReference>
<keyword evidence="24 28" id="KW-1035">Host cytoplasm</keyword>
<dbReference type="GO" id="GO:0020002">
    <property type="term" value="C:host cell plasma membrane"/>
    <property type="evidence" value="ECO:0007669"/>
    <property type="project" value="UniProtKB-SubCell"/>
</dbReference>
<dbReference type="FunFam" id="1.10.375.10:FF:000001">
    <property type="entry name" value="Gag polyprotein"/>
    <property type="match status" value="1"/>
</dbReference>
<gene>
    <name evidence="31" type="primary">gag</name>
</gene>
<evidence type="ECO:0000256" key="1">
    <source>
        <dbReference type="ARBA" id="ARBA00004425"/>
    </source>
</evidence>
<dbReference type="Pfam" id="PF19317">
    <property type="entry name" value="Gag_p24_C"/>
    <property type="match status" value="1"/>
</dbReference>
<dbReference type="Gene3D" id="4.10.60.10">
    <property type="entry name" value="Zinc finger, CCHC-type"/>
    <property type="match status" value="1"/>
</dbReference>
<dbReference type="GO" id="GO:0072494">
    <property type="term" value="C:host multivesicular body"/>
    <property type="evidence" value="ECO:0007669"/>
    <property type="project" value="UniProtKB-SubCell"/>
</dbReference>
<evidence type="ECO:0000256" key="24">
    <source>
        <dbReference type="ARBA" id="ARBA00023200"/>
    </source>
</evidence>
<dbReference type="FunFam" id="1.10.1200.30:FF:000001">
    <property type="entry name" value="Gag polyprotein"/>
    <property type="match status" value="1"/>
</dbReference>
<dbReference type="GO" id="GO:0039702">
    <property type="term" value="P:viral budding via host ESCRT complex"/>
    <property type="evidence" value="ECO:0007669"/>
    <property type="project" value="UniProtKB-KW"/>
</dbReference>
<protein>
    <recommendedName>
        <fullName evidence="28">Gag polyprotein</fullName>
    </recommendedName>
    <component>
        <recommendedName>
            <fullName evidence="28">Matrix protein p17</fullName>
            <shortName evidence="28">MA</shortName>
        </recommendedName>
    </component>
</protein>
<comment type="similarity">
    <text evidence="3">Belongs to the primate lentivirus group gag polyprotein family.</text>
</comment>
<evidence type="ECO:0000256" key="27">
    <source>
        <dbReference type="PROSITE-ProRule" id="PRU00047"/>
    </source>
</evidence>
<dbReference type="InterPro" id="IPR008916">
    <property type="entry name" value="Retrov_capsid_C"/>
</dbReference>
<dbReference type="GO" id="GO:0055036">
    <property type="term" value="C:virion membrane"/>
    <property type="evidence" value="ECO:0007669"/>
    <property type="project" value="UniProtKB-SubCell"/>
</dbReference>
<dbReference type="InterPro" id="IPR012344">
    <property type="entry name" value="Matrix_HIV/RSV_N"/>
</dbReference>
<dbReference type="SMART" id="SM00343">
    <property type="entry name" value="ZnF_C2HC"/>
    <property type="match status" value="2"/>
</dbReference>
<dbReference type="SUPFAM" id="SSF47836">
    <property type="entry name" value="Retroviral matrix proteins"/>
    <property type="match status" value="1"/>
</dbReference>
<evidence type="ECO:0000256" key="19">
    <source>
        <dbReference type="ARBA" id="ARBA00022870"/>
    </source>
</evidence>
<comment type="PTM">
    <molecule>Gag-Pol polyprotein</molecule>
    <text evidence="28">Specific enzymatic cleavages by the viral protease yield mature proteins.</text>
</comment>
<keyword evidence="7 28" id="KW-0167">Capsid protein</keyword>
<keyword evidence="20 28" id="KW-0694">RNA-binding</keyword>
<feature type="domain" description="CCHC-type" evidence="30">
    <location>
        <begin position="386"/>
        <end position="401"/>
    </location>
</feature>
<evidence type="ECO:0000259" key="30">
    <source>
        <dbReference type="PROSITE" id="PS50158"/>
    </source>
</evidence>
<evidence type="ECO:0000256" key="7">
    <source>
        <dbReference type="ARBA" id="ARBA00022561"/>
    </source>
</evidence>
<comment type="subcellular location">
    <molecule>Matrix protein p17</molecule>
    <subcellularLocation>
        <location evidence="28">Virion membrane</location>
        <topology evidence="28">Lipid-anchor</topology>
    </subcellularLocation>
    <subcellularLocation>
        <location evidence="28">Host nucleus</location>
    </subcellularLocation>
    <subcellularLocation>
        <location evidence="28">Host cytoplasm</location>
    </subcellularLocation>
</comment>
<keyword evidence="19" id="KW-1043">Host membrane</keyword>
<evidence type="ECO:0000256" key="23">
    <source>
        <dbReference type="ARBA" id="ARBA00023136"/>
    </source>
</evidence>
<reference evidence="31" key="1">
    <citation type="journal article" date="2015" name="PLoS ONE">
        <title>High Frequency of Transmitted HIV-1 Gag HLA Class I-Driven Immune Escape Variants but Minimal Immune Selection over the First Year of Clade C Infection.</title>
        <authorList>
            <person name="Gounder K."/>
            <person name="Padayachi N."/>
            <person name="Mann J.K."/>
            <person name="Radebe M."/>
            <person name="Mokgoro M."/>
            <person name="van der Stok M."/>
            <person name="Mkhize L."/>
            <person name="Mncube Z."/>
            <person name="Jaggernath M."/>
            <person name="Reddy T."/>
            <person name="Walker B.D."/>
            <person name="Ndung'u T."/>
        </authorList>
    </citation>
    <scope>NUCLEOTIDE SEQUENCE</scope>
    <source>
        <strain evidence="31">AS33-0182_B6</strain>
    </source>
</reference>
<evidence type="ECO:0000256" key="6">
    <source>
        <dbReference type="ARBA" id="ARBA00022553"/>
    </source>
</evidence>
<feature type="region of interest" description="Disordered" evidence="29">
    <location>
        <begin position="104"/>
        <end position="124"/>
    </location>
</feature>
<dbReference type="Pfam" id="PF08705">
    <property type="entry name" value="Gag_p6"/>
    <property type="match status" value="1"/>
</dbReference>
<dbReference type="InterPro" id="IPR050195">
    <property type="entry name" value="Primate_lentivir_Gag_pol-like"/>
</dbReference>
<dbReference type="InterPro" id="IPR008919">
    <property type="entry name" value="Retrov_capsid_N"/>
</dbReference>
<dbReference type="PANTHER" id="PTHR40389:SF4">
    <property type="match status" value="1"/>
</dbReference>